<dbReference type="InterPro" id="IPR001810">
    <property type="entry name" value="F-box_dom"/>
</dbReference>
<evidence type="ECO:0008006" key="5">
    <source>
        <dbReference type="Google" id="ProtNLM"/>
    </source>
</evidence>
<dbReference type="InterPro" id="IPR032675">
    <property type="entry name" value="LRR_dom_sf"/>
</dbReference>
<dbReference type="SUPFAM" id="SSF81383">
    <property type="entry name" value="F-box domain"/>
    <property type="match status" value="1"/>
</dbReference>
<dbReference type="AlphaFoldDB" id="A0AAP0MNN8"/>
<dbReference type="InterPro" id="IPR053781">
    <property type="entry name" value="F-box_AtFBL13-like"/>
</dbReference>
<dbReference type="PANTHER" id="PTHR34145">
    <property type="entry name" value="OS02G0105600 PROTEIN"/>
    <property type="match status" value="1"/>
</dbReference>
<reference evidence="3 4" key="1">
    <citation type="submission" date="2024-05" db="EMBL/GenBank/DDBJ databases">
        <title>Haplotype-resolved chromosome-level genome assembly of Huyou (Citrus changshanensis).</title>
        <authorList>
            <person name="Miao C."/>
            <person name="Chen W."/>
            <person name="Wu Y."/>
            <person name="Wang L."/>
            <person name="Zhao S."/>
            <person name="Grierson D."/>
            <person name="Xu C."/>
            <person name="Chen K."/>
        </authorList>
    </citation>
    <scope>NUCLEOTIDE SEQUENCE [LARGE SCALE GENOMIC DNA]</scope>
    <source>
        <strain evidence="3">01-14</strain>
        <tissue evidence="3">Leaf</tissue>
    </source>
</reference>
<dbReference type="Pfam" id="PF23622">
    <property type="entry name" value="LRR_At1g61320_AtMIF1"/>
    <property type="match status" value="1"/>
</dbReference>
<proteinExistence type="predicted"/>
<feature type="domain" description="At1g61320/AtMIF1 LRR" evidence="2">
    <location>
        <begin position="145"/>
        <end position="464"/>
    </location>
</feature>
<dbReference type="Proteomes" id="UP001428341">
    <property type="component" value="Unassembled WGS sequence"/>
</dbReference>
<dbReference type="CDD" id="cd22160">
    <property type="entry name" value="F-box_AtFBL13-like"/>
    <property type="match status" value="1"/>
</dbReference>
<name>A0AAP0MNN8_9ROSI</name>
<comment type="caution">
    <text evidence="3">The sequence shown here is derived from an EMBL/GenBank/DDBJ whole genome shotgun (WGS) entry which is preliminary data.</text>
</comment>
<dbReference type="InterPro" id="IPR053772">
    <property type="entry name" value="At1g61320/At1g61330-like"/>
</dbReference>
<dbReference type="SUPFAM" id="SSF52047">
    <property type="entry name" value="RNI-like"/>
    <property type="match status" value="1"/>
</dbReference>
<dbReference type="PANTHER" id="PTHR34145:SF68">
    <property type="entry name" value="FBD DOMAIN-CONTAINING PROTEIN"/>
    <property type="match status" value="1"/>
</dbReference>
<feature type="domain" description="F-box" evidence="1">
    <location>
        <begin position="76"/>
        <end position="110"/>
    </location>
</feature>
<evidence type="ECO:0000313" key="4">
    <source>
        <dbReference type="Proteomes" id="UP001428341"/>
    </source>
</evidence>
<evidence type="ECO:0000313" key="3">
    <source>
        <dbReference type="EMBL" id="KAK9210546.1"/>
    </source>
</evidence>
<gene>
    <name evidence="3" type="ORF">WN944_002917</name>
</gene>
<dbReference type="Pfam" id="PF00646">
    <property type="entry name" value="F-box"/>
    <property type="match status" value="1"/>
</dbReference>
<keyword evidence="4" id="KW-1185">Reference proteome</keyword>
<dbReference type="Gene3D" id="1.20.1280.50">
    <property type="match status" value="1"/>
</dbReference>
<protein>
    <recommendedName>
        <fullName evidence="5">F-box domain-containing protein</fullName>
    </recommendedName>
</protein>
<accession>A0AAP0MNN8</accession>
<dbReference type="InterPro" id="IPR036047">
    <property type="entry name" value="F-box-like_dom_sf"/>
</dbReference>
<dbReference type="InterPro" id="IPR055357">
    <property type="entry name" value="LRR_At1g61320_AtMIF1"/>
</dbReference>
<evidence type="ECO:0000259" key="1">
    <source>
        <dbReference type="Pfam" id="PF00646"/>
    </source>
</evidence>
<sequence length="488" mass="55821">MSSSKQQEILAPILPRVIGQRDIDIREDTDFVTRAILLSWSLIDISGQSSEKLSDRATMSSSNIRDKDEALKDWVSRLPDDILVNIISRLTLKEAARTSVLSSRWKYLWTYASNLNFDASKLLVNVYEETLEEERLRYMCWVNKVLESHKGLSVNEFIIVFDLDDSHESNISHWVYTAISKRAQKFELNLFPALCWPPASGIYEFSQGCYDYLKSPCGLSSVKSLRFLYFDTVNVTEEILEFFINNCPNLDDLRVGRSDNLLRLKVVGSLLQLKCLHIDHCNNLEELEISCPSLLSFKYFGPEIKLHVKNVPQLVDVLIGGGHGIGKGKVIGPIVNYFPQLKTLELHVELNEEILQFPECDLPELRHLMFMVSALDCSSLLGLTCMMKSCPLLQKLTFKLEIFHYSAEIIMRHQIPKHSHQCLKVLEFVGFSGDPVELELAYYMFENATMLEEMIVEPSEYEPEAQAARKSAKKLEKMLPPGVKLVFH</sequence>
<evidence type="ECO:0000259" key="2">
    <source>
        <dbReference type="Pfam" id="PF23622"/>
    </source>
</evidence>
<dbReference type="EMBL" id="JBCGBO010000004">
    <property type="protein sequence ID" value="KAK9210546.1"/>
    <property type="molecule type" value="Genomic_DNA"/>
</dbReference>
<organism evidence="3 4">
    <name type="scientific">Citrus x changshan-huyou</name>
    <dbReference type="NCBI Taxonomy" id="2935761"/>
    <lineage>
        <taxon>Eukaryota</taxon>
        <taxon>Viridiplantae</taxon>
        <taxon>Streptophyta</taxon>
        <taxon>Embryophyta</taxon>
        <taxon>Tracheophyta</taxon>
        <taxon>Spermatophyta</taxon>
        <taxon>Magnoliopsida</taxon>
        <taxon>eudicotyledons</taxon>
        <taxon>Gunneridae</taxon>
        <taxon>Pentapetalae</taxon>
        <taxon>rosids</taxon>
        <taxon>malvids</taxon>
        <taxon>Sapindales</taxon>
        <taxon>Rutaceae</taxon>
        <taxon>Aurantioideae</taxon>
        <taxon>Citrus</taxon>
    </lineage>
</organism>
<dbReference type="Gene3D" id="3.80.10.10">
    <property type="entry name" value="Ribonuclease Inhibitor"/>
    <property type="match status" value="1"/>
</dbReference>